<dbReference type="EMBL" id="VZCW01000314">
    <property type="protein sequence ID" value="MQN13565.1"/>
    <property type="molecule type" value="Genomic_DNA"/>
</dbReference>
<feature type="domain" description="Outer membrane protein beta-barrel" evidence="4">
    <location>
        <begin position="450"/>
        <end position="830"/>
    </location>
</feature>
<gene>
    <name evidence="5" type="ORF">F7D95_12325</name>
</gene>
<dbReference type="GO" id="GO:0009279">
    <property type="term" value="C:cell outer membrane"/>
    <property type="evidence" value="ECO:0007669"/>
    <property type="project" value="UniProtKB-SubCell"/>
</dbReference>
<accession>A0AA90ZM64</accession>
<sequence>MKRLRYIMLLAGLMSLSLQTIYAQRITRSFRNTSMSEALTILAKSTKDYHINFMYDELEDFTVTTSIVKRTAPDAIRQIMGFYPMKMTIDGENIFVECTQKTPTKMIGRIVDAHHRPVDFANVALLNVRDSSLINGGVTNENGQFVIPCGARKAIVRVSCVGYITTSNTYNIGKIGTIVLHENTINLTGVKVKAMRQNIKLGKEGMLVDIEHSELNKIGTATDVLREMPRVDVSSDGTVNVFAKGSPLIYINNRQVNDLKELHQLKSDNIKNVEIVTAPGAKYNAEIKSVIRIRTIRRQGEGWSGENYTTTKFNKWWGGSQYLSSTYRTGKAEVFGELWGTTTPGGEDNVVSTEINGTKNIFIEQTSPLKYRSKGTGAKVAFAYSIDDDNTFGLSYENQYGSGKGGTTDSYQKIMEDGVQTAFVNEATNISDCFSPVHNANAYYVGKIGKLGVDFNATYFWKKKGRTMSIKESSADIESRDVHTRNRQHSDMAAAKLILSYPVWKGALSVGSEFISSRIRGEYANAEQYVDASNTKINEQSIAGFAEYGLKFGAFSANAGVRYEYVKSDYYYFGGLQTEPSRRYSDWFPSASMSWNSGKWALQLAYTCKTRRPSYNSLRDEVQYDNRYTYEGGNPYLRPCITNNVDLNVAYDWLSLNAGYNYIDKPMVWVATLYQGKDIVFLRNVNFNNSQDVYVSIVASPRFGWYNPMAEIDYTQSFLCTDGFDVNKLSNRPCFNFRLNNRFNITPTLKAFLNMRYKTGRLNDLQKTKSFARVDMKFTKSFLNDALVIGVYANDLFKTDTEQWTMYGSHTVMEKDCYGYERCVGMSLSYNFNATKSTYKGTGAGNAEKSRL</sequence>
<evidence type="ECO:0000259" key="4">
    <source>
        <dbReference type="Pfam" id="PF14905"/>
    </source>
</evidence>
<dbReference type="Pfam" id="PF14905">
    <property type="entry name" value="OMP_b-brl_3"/>
    <property type="match status" value="1"/>
</dbReference>
<dbReference type="InterPro" id="IPR041700">
    <property type="entry name" value="OMP_b-brl_3"/>
</dbReference>
<name>A0AA90ZM64_9BACT</name>
<protein>
    <submittedName>
        <fullName evidence="5">TonB-dependent receptor</fullName>
    </submittedName>
</protein>
<dbReference type="InterPro" id="IPR036942">
    <property type="entry name" value="Beta-barrel_TonB_sf"/>
</dbReference>
<dbReference type="SUPFAM" id="SSF49464">
    <property type="entry name" value="Carboxypeptidase regulatory domain-like"/>
    <property type="match status" value="1"/>
</dbReference>
<dbReference type="AlphaFoldDB" id="A0AA90ZM64"/>
<keyword evidence="3" id="KW-0998">Cell outer membrane</keyword>
<comment type="subcellular location">
    <subcellularLocation>
        <location evidence="1">Cell outer membrane</location>
    </subcellularLocation>
</comment>
<dbReference type="Proteomes" id="UP000442105">
    <property type="component" value="Unassembled WGS sequence"/>
</dbReference>
<dbReference type="SUPFAM" id="SSF56935">
    <property type="entry name" value="Porins"/>
    <property type="match status" value="1"/>
</dbReference>
<evidence type="ECO:0000256" key="1">
    <source>
        <dbReference type="ARBA" id="ARBA00004442"/>
    </source>
</evidence>
<evidence type="ECO:0000313" key="6">
    <source>
        <dbReference type="Proteomes" id="UP000442105"/>
    </source>
</evidence>
<evidence type="ECO:0000256" key="3">
    <source>
        <dbReference type="ARBA" id="ARBA00023237"/>
    </source>
</evidence>
<dbReference type="RefSeq" id="WP_153129097.1">
    <property type="nucleotide sequence ID" value="NZ_VZCW01000314.1"/>
</dbReference>
<proteinExistence type="predicted"/>
<keyword evidence="5" id="KW-0675">Receptor</keyword>
<dbReference type="Gene3D" id="2.40.170.20">
    <property type="entry name" value="TonB-dependent receptor, beta-barrel domain"/>
    <property type="match status" value="1"/>
</dbReference>
<reference evidence="6" key="1">
    <citation type="submission" date="2019-09" db="EMBL/GenBank/DDBJ databases">
        <title>Distinct polysaccharide growth profiles of human intestinal Prevotella copri isolates.</title>
        <authorList>
            <person name="Fehlner-Peach H."/>
            <person name="Magnabosco C."/>
            <person name="Raghavan V."/>
            <person name="Scher J.U."/>
            <person name="Tett A."/>
            <person name="Cox L.M."/>
            <person name="Gottsegen C."/>
            <person name="Watters A."/>
            <person name="Wiltshire- Gordon J.D."/>
            <person name="Segata N."/>
            <person name="Bonneau R."/>
            <person name="Littman D.R."/>
        </authorList>
    </citation>
    <scope>NUCLEOTIDE SEQUENCE [LARGE SCALE GENOMIC DNA]</scope>
    <source>
        <strain evidence="6">iAQ1179</strain>
    </source>
</reference>
<evidence type="ECO:0000313" key="5">
    <source>
        <dbReference type="EMBL" id="MQN13565.1"/>
    </source>
</evidence>
<evidence type="ECO:0000256" key="2">
    <source>
        <dbReference type="ARBA" id="ARBA00023136"/>
    </source>
</evidence>
<keyword evidence="2" id="KW-0472">Membrane</keyword>
<comment type="caution">
    <text evidence="5">The sequence shown here is derived from an EMBL/GenBank/DDBJ whole genome shotgun (WGS) entry which is preliminary data.</text>
</comment>
<organism evidence="5 6">
    <name type="scientific">Segatella copri</name>
    <dbReference type="NCBI Taxonomy" id="165179"/>
    <lineage>
        <taxon>Bacteria</taxon>
        <taxon>Pseudomonadati</taxon>
        <taxon>Bacteroidota</taxon>
        <taxon>Bacteroidia</taxon>
        <taxon>Bacteroidales</taxon>
        <taxon>Prevotellaceae</taxon>
        <taxon>Segatella</taxon>
    </lineage>
</organism>
<dbReference type="InterPro" id="IPR008969">
    <property type="entry name" value="CarboxyPept-like_regulatory"/>
</dbReference>